<dbReference type="GO" id="GO:0017056">
    <property type="term" value="F:structural constituent of nuclear pore"/>
    <property type="evidence" value="ECO:0007669"/>
    <property type="project" value="InterPro"/>
</dbReference>
<dbReference type="InterPro" id="IPR037700">
    <property type="entry name" value="NUP88/NUP82"/>
</dbReference>
<evidence type="ECO:0000256" key="3">
    <source>
        <dbReference type="ARBA" id="ARBA00022816"/>
    </source>
</evidence>
<feature type="coiled-coil region" evidence="8">
    <location>
        <begin position="692"/>
        <end position="752"/>
    </location>
</feature>
<dbReference type="SUPFAM" id="SSF50978">
    <property type="entry name" value="WD40 repeat-like"/>
    <property type="match status" value="1"/>
</dbReference>
<dbReference type="InterPro" id="IPR036322">
    <property type="entry name" value="WD40_repeat_dom_sf"/>
</dbReference>
<dbReference type="STRING" id="2316362.A0A4Q2DZ25"/>
<evidence type="ECO:0000256" key="4">
    <source>
        <dbReference type="ARBA" id="ARBA00022927"/>
    </source>
</evidence>
<evidence type="ECO:0000313" key="10">
    <source>
        <dbReference type="Proteomes" id="UP000290288"/>
    </source>
</evidence>
<dbReference type="GO" id="GO:0000056">
    <property type="term" value="P:ribosomal small subunit export from nucleus"/>
    <property type="evidence" value="ECO:0007669"/>
    <property type="project" value="InterPro"/>
</dbReference>
<dbReference type="GO" id="GO:0005643">
    <property type="term" value="C:nuclear pore"/>
    <property type="evidence" value="ECO:0007669"/>
    <property type="project" value="UniProtKB-SubCell"/>
</dbReference>
<evidence type="ECO:0000256" key="2">
    <source>
        <dbReference type="ARBA" id="ARBA00022448"/>
    </source>
</evidence>
<comment type="caution">
    <text evidence="9">The sequence shown here is derived from an EMBL/GenBank/DDBJ whole genome shotgun (WGS) entry which is preliminary data.</text>
</comment>
<dbReference type="Proteomes" id="UP000290288">
    <property type="component" value="Unassembled WGS sequence"/>
</dbReference>
<organism evidence="9 10">
    <name type="scientific">Candolleomyces aberdarensis</name>
    <dbReference type="NCBI Taxonomy" id="2316362"/>
    <lineage>
        <taxon>Eukaryota</taxon>
        <taxon>Fungi</taxon>
        <taxon>Dikarya</taxon>
        <taxon>Basidiomycota</taxon>
        <taxon>Agaricomycotina</taxon>
        <taxon>Agaricomycetes</taxon>
        <taxon>Agaricomycetidae</taxon>
        <taxon>Agaricales</taxon>
        <taxon>Agaricineae</taxon>
        <taxon>Psathyrellaceae</taxon>
        <taxon>Candolleomyces</taxon>
    </lineage>
</organism>
<evidence type="ECO:0000256" key="6">
    <source>
        <dbReference type="ARBA" id="ARBA00023132"/>
    </source>
</evidence>
<keyword evidence="4" id="KW-0653">Protein transport</keyword>
<keyword evidence="3" id="KW-0509">mRNA transport</keyword>
<keyword evidence="8" id="KW-0175">Coiled coil</keyword>
<protein>
    <submittedName>
        <fullName evidence="9">Uncharacterized protein</fullName>
    </submittedName>
</protein>
<dbReference type="EMBL" id="SDEE01000001">
    <property type="protein sequence ID" value="RXW25817.1"/>
    <property type="molecule type" value="Genomic_DNA"/>
</dbReference>
<name>A0A4Q2DZ25_9AGAR</name>
<dbReference type="PANTHER" id="PTHR13257:SF0">
    <property type="entry name" value="NUCLEAR PORE COMPLEX PROTEIN NUP88"/>
    <property type="match status" value="1"/>
</dbReference>
<accession>A0A4Q2DZ25</accession>
<keyword evidence="6" id="KW-0906">Nuclear pore complex</keyword>
<dbReference type="AlphaFoldDB" id="A0A4Q2DZ25"/>
<dbReference type="GO" id="GO:0006606">
    <property type="term" value="P:protein import into nucleus"/>
    <property type="evidence" value="ECO:0007669"/>
    <property type="project" value="TreeGrafter"/>
</dbReference>
<evidence type="ECO:0000256" key="1">
    <source>
        <dbReference type="ARBA" id="ARBA00004567"/>
    </source>
</evidence>
<evidence type="ECO:0000256" key="7">
    <source>
        <dbReference type="ARBA" id="ARBA00023242"/>
    </source>
</evidence>
<sequence>MDADDDWNKLLNDHPIFRFPKSIAGASQDNLKSQLELSTNTLSKFTQFDSQNDDPTPSGRRQTMVLKDGDLILAVGKELRITTLGDMKLGRSTRKSYKVLHTPYLDFDIHQIALNPNGKLLAVAGTSQVAVIVLPRAGYSRLVSDSIECKSVHVGQFYHGAEDSPPVAKIDWHPWGEAGSTLLVMTTDGKLRFVYLSYKVSKFISPVNREYDISVDIEEPQQVLSFVPERKSGAFGAEDESEREVTSFTLGKGRADWGPLTVYAVMRSGDIYSICPYLPQNASVPTSYVHSLECFISAKQEFLAQGSSSASNQLSTLYDYQRKYVNALIKQLPTGSVAFPPSTRSVSLHPPKSISYSALRQGPFLLQPVPRILDGSDGGDATDIVYLSFDPDEEDGEEDGQETDHLGVIMVAYKDGKVDMFLDVEKVEARWEIKYMRNNELPMLAVYECIDLGLISSLKQVTSRPNDPPMLELLQGNHPLFLVDPIHPDVVYVYHAFGVHSLNIAPVLENLAQALRIDDDDADKSLQSTLEQCAQTTVRPILTTFSVERGGSNPIVGLSVPNDVYLTYSIFILTSTLRIHVFPLNLQVEHEKPPPKLITAPLESSLSSTSLLKEKNAWLEPAEGPSAFVSLLSEPYTPPPVLQSSGIPPLPKLSLPSASASKEFMLTPDTLRYIGKIVEQVTGQIHEIYVAQRAAENRVKLQQEELNRQVAKCREMEQSLARLKQATTESRLEEATETQKGLMKRLDRLLQSLMAKASPELSEHETKWFDELKRMKEQILGQGKYDEGSLVARVKLLEREYARMMPPLKALLEKEKTKTEKHTEVNRTLGFSQAFEYGKRSNEDAKRISKIENDLVRLAAKLDINLPRAPHNQ</sequence>
<evidence type="ECO:0000256" key="5">
    <source>
        <dbReference type="ARBA" id="ARBA00023010"/>
    </source>
</evidence>
<keyword evidence="10" id="KW-1185">Reference proteome</keyword>
<reference evidence="9 10" key="1">
    <citation type="submission" date="2019-01" db="EMBL/GenBank/DDBJ databases">
        <title>Draft genome sequence of Psathyrella aberdarensis IHI B618.</title>
        <authorList>
            <person name="Buettner E."/>
            <person name="Kellner H."/>
        </authorList>
    </citation>
    <scope>NUCLEOTIDE SEQUENCE [LARGE SCALE GENOMIC DNA]</scope>
    <source>
        <strain evidence="9 10">IHI B618</strain>
    </source>
</reference>
<dbReference type="Pfam" id="PF10168">
    <property type="entry name" value="Nup88"/>
    <property type="match status" value="2"/>
</dbReference>
<gene>
    <name evidence="9" type="ORF">EST38_g94</name>
</gene>
<keyword evidence="7" id="KW-0539">Nucleus</keyword>
<dbReference type="GO" id="GO:0006406">
    <property type="term" value="P:mRNA export from nucleus"/>
    <property type="evidence" value="ECO:0007669"/>
    <property type="project" value="TreeGrafter"/>
</dbReference>
<dbReference type="InterPro" id="IPR019321">
    <property type="entry name" value="Nucleoporin_Nup88"/>
</dbReference>
<comment type="subcellular location">
    <subcellularLocation>
        <location evidence="1">Nucleus</location>
        <location evidence="1">Nuclear pore complex</location>
    </subcellularLocation>
</comment>
<keyword evidence="2" id="KW-0813">Transport</keyword>
<keyword evidence="5" id="KW-0811">Translocation</keyword>
<dbReference type="PANTHER" id="PTHR13257">
    <property type="entry name" value="NUCLEOPORIN NUP84-RELATED"/>
    <property type="match status" value="1"/>
</dbReference>
<dbReference type="GO" id="GO:0000055">
    <property type="term" value="P:ribosomal large subunit export from nucleus"/>
    <property type="evidence" value="ECO:0007669"/>
    <property type="project" value="InterPro"/>
</dbReference>
<evidence type="ECO:0000256" key="8">
    <source>
        <dbReference type="SAM" id="Coils"/>
    </source>
</evidence>
<dbReference type="OrthoDB" id="341482at2759"/>
<evidence type="ECO:0000313" key="9">
    <source>
        <dbReference type="EMBL" id="RXW25817.1"/>
    </source>
</evidence>
<proteinExistence type="predicted"/>